<dbReference type="AlphaFoldDB" id="A0AAN9HXD4"/>
<dbReference type="SMART" id="SM00184">
    <property type="entry name" value="RING"/>
    <property type="match status" value="1"/>
</dbReference>
<dbReference type="GO" id="GO:0008270">
    <property type="term" value="F:zinc ion binding"/>
    <property type="evidence" value="ECO:0007669"/>
    <property type="project" value="UniProtKB-KW"/>
</dbReference>
<proteinExistence type="inferred from homology"/>
<dbReference type="GO" id="GO:0061630">
    <property type="term" value="F:ubiquitin protein ligase activity"/>
    <property type="evidence" value="ECO:0007669"/>
    <property type="project" value="UniProtKB-EC"/>
</dbReference>
<dbReference type="EC" id="2.3.2.27" evidence="2"/>
<keyword evidence="5" id="KW-0833">Ubl conjugation pathway</keyword>
<accession>A0AAN9HXD4</accession>
<dbReference type="InterPro" id="IPR053238">
    <property type="entry name" value="RING-H2_zinc_finger"/>
</dbReference>
<keyword evidence="10" id="KW-0812">Transmembrane</keyword>
<evidence type="ECO:0000256" key="2">
    <source>
        <dbReference type="ARBA" id="ARBA00012483"/>
    </source>
</evidence>
<comment type="caution">
    <text evidence="12">The sequence shown here is derived from an EMBL/GenBank/DDBJ whole genome shotgun (WGS) entry which is preliminary data.</text>
</comment>
<evidence type="ECO:0000313" key="12">
    <source>
        <dbReference type="EMBL" id="KAK7257662.1"/>
    </source>
</evidence>
<gene>
    <name evidence="12" type="ORF">RIF29_31802</name>
</gene>
<dbReference type="PANTHER" id="PTHR14155">
    <property type="entry name" value="RING FINGER DOMAIN-CONTAINING"/>
    <property type="match status" value="1"/>
</dbReference>
<feature type="region of interest" description="Disordered" evidence="9">
    <location>
        <begin position="24"/>
        <end position="58"/>
    </location>
</feature>
<dbReference type="InterPro" id="IPR001841">
    <property type="entry name" value="Znf_RING"/>
</dbReference>
<dbReference type="InterPro" id="IPR013083">
    <property type="entry name" value="Znf_RING/FYVE/PHD"/>
</dbReference>
<evidence type="ECO:0000256" key="6">
    <source>
        <dbReference type="ARBA" id="ARBA00022833"/>
    </source>
</evidence>
<dbReference type="Proteomes" id="UP001372338">
    <property type="component" value="Unassembled WGS sequence"/>
</dbReference>
<feature type="compositionally biased region" description="Low complexity" evidence="9">
    <location>
        <begin position="33"/>
        <end position="57"/>
    </location>
</feature>
<dbReference type="PANTHER" id="PTHR14155:SF610">
    <property type="entry name" value="OS01G0755700 PROTEIN"/>
    <property type="match status" value="1"/>
</dbReference>
<sequence>MELYYYNNNRRLLLLNHDLPFPTTSMSPELEPPSTTINDNTSSPSSSSSSSEFETTSQLPPRPIFSSNIGYAFIIFFTALFILGFVILYMRRERSSPAREEHVDTTASTAKSLPEFPYCRGGGDDDDEEGKRKVDDCAICLEEFREGEKVKMIVYCNHVFHPHCIDTWLAKHVTCPICRCNKLGEFK</sequence>
<comment type="catalytic activity">
    <reaction evidence="1">
        <text>S-ubiquitinyl-[E2 ubiquitin-conjugating enzyme]-L-cysteine + [acceptor protein]-L-lysine = [E2 ubiquitin-conjugating enzyme]-L-cysteine + N(6)-ubiquitinyl-[acceptor protein]-L-lysine.</text>
        <dbReference type="EC" id="2.3.2.27"/>
    </reaction>
</comment>
<evidence type="ECO:0000256" key="7">
    <source>
        <dbReference type="ARBA" id="ARBA00024209"/>
    </source>
</evidence>
<evidence type="ECO:0000256" key="1">
    <source>
        <dbReference type="ARBA" id="ARBA00000900"/>
    </source>
</evidence>
<dbReference type="PROSITE" id="PS50089">
    <property type="entry name" value="ZF_RING_2"/>
    <property type="match status" value="1"/>
</dbReference>
<keyword evidence="13" id="KW-1185">Reference proteome</keyword>
<comment type="similarity">
    <text evidence="7">Belongs to the RING-type zinc finger family. ATL subfamily.</text>
</comment>
<evidence type="ECO:0000256" key="9">
    <source>
        <dbReference type="SAM" id="MobiDB-lite"/>
    </source>
</evidence>
<evidence type="ECO:0000256" key="5">
    <source>
        <dbReference type="ARBA" id="ARBA00022786"/>
    </source>
</evidence>
<dbReference type="Pfam" id="PF13639">
    <property type="entry name" value="zf-RING_2"/>
    <property type="match status" value="1"/>
</dbReference>
<evidence type="ECO:0000313" key="13">
    <source>
        <dbReference type="Proteomes" id="UP001372338"/>
    </source>
</evidence>
<evidence type="ECO:0000256" key="4">
    <source>
        <dbReference type="ARBA" id="ARBA00022771"/>
    </source>
</evidence>
<keyword evidence="10" id="KW-1133">Transmembrane helix</keyword>
<organism evidence="12 13">
    <name type="scientific">Crotalaria pallida</name>
    <name type="common">Smooth rattlebox</name>
    <name type="synonym">Crotalaria striata</name>
    <dbReference type="NCBI Taxonomy" id="3830"/>
    <lineage>
        <taxon>Eukaryota</taxon>
        <taxon>Viridiplantae</taxon>
        <taxon>Streptophyta</taxon>
        <taxon>Embryophyta</taxon>
        <taxon>Tracheophyta</taxon>
        <taxon>Spermatophyta</taxon>
        <taxon>Magnoliopsida</taxon>
        <taxon>eudicotyledons</taxon>
        <taxon>Gunneridae</taxon>
        <taxon>Pentapetalae</taxon>
        <taxon>rosids</taxon>
        <taxon>fabids</taxon>
        <taxon>Fabales</taxon>
        <taxon>Fabaceae</taxon>
        <taxon>Papilionoideae</taxon>
        <taxon>50 kb inversion clade</taxon>
        <taxon>genistoids sensu lato</taxon>
        <taxon>core genistoids</taxon>
        <taxon>Crotalarieae</taxon>
        <taxon>Crotalaria</taxon>
    </lineage>
</organism>
<dbReference type="SUPFAM" id="SSF57850">
    <property type="entry name" value="RING/U-box"/>
    <property type="match status" value="1"/>
</dbReference>
<evidence type="ECO:0000259" key="11">
    <source>
        <dbReference type="PROSITE" id="PS50089"/>
    </source>
</evidence>
<keyword evidence="4 8" id="KW-0863">Zinc-finger</keyword>
<evidence type="ECO:0000256" key="10">
    <source>
        <dbReference type="SAM" id="Phobius"/>
    </source>
</evidence>
<keyword evidence="6" id="KW-0862">Zinc</keyword>
<name>A0AAN9HXD4_CROPI</name>
<dbReference type="EMBL" id="JAYWIO010000006">
    <property type="protein sequence ID" value="KAK7257662.1"/>
    <property type="molecule type" value="Genomic_DNA"/>
</dbReference>
<feature type="domain" description="RING-type" evidence="11">
    <location>
        <begin position="137"/>
        <end position="179"/>
    </location>
</feature>
<reference evidence="12 13" key="1">
    <citation type="submission" date="2024-01" db="EMBL/GenBank/DDBJ databases">
        <title>The genomes of 5 underutilized Papilionoideae crops provide insights into root nodulation and disease resistanc.</title>
        <authorList>
            <person name="Yuan L."/>
        </authorList>
    </citation>
    <scope>NUCLEOTIDE SEQUENCE [LARGE SCALE GENOMIC DNA]</scope>
    <source>
        <strain evidence="12">ZHUSHIDOU_FW_LH</strain>
        <tissue evidence="12">Leaf</tissue>
    </source>
</reference>
<protein>
    <recommendedName>
        <fullName evidence="2">RING-type E3 ubiquitin transferase</fullName>
        <ecNumber evidence="2">2.3.2.27</ecNumber>
    </recommendedName>
</protein>
<evidence type="ECO:0000256" key="8">
    <source>
        <dbReference type="PROSITE-ProRule" id="PRU00175"/>
    </source>
</evidence>
<feature type="transmembrane region" description="Helical" evidence="10">
    <location>
        <begin position="69"/>
        <end position="90"/>
    </location>
</feature>
<dbReference type="Gene3D" id="3.30.40.10">
    <property type="entry name" value="Zinc/RING finger domain, C3HC4 (zinc finger)"/>
    <property type="match status" value="1"/>
</dbReference>
<keyword evidence="3" id="KW-0479">Metal-binding</keyword>
<dbReference type="CDD" id="cd16454">
    <property type="entry name" value="RING-H2_PA-TM-RING"/>
    <property type="match status" value="1"/>
</dbReference>
<keyword evidence="10" id="KW-0472">Membrane</keyword>
<evidence type="ECO:0000256" key="3">
    <source>
        <dbReference type="ARBA" id="ARBA00022723"/>
    </source>
</evidence>